<dbReference type="PANTHER" id="PTHR35079">
    <property type="entry name" value="LUNG ADENOMA SUSCEPTIBILITY PROTEIN 2"/>
    <property type="match status" value="1"/>
</dbReference>
<feature type="compositionally biased region" description="Low complexity" evidence="1">
    <location>
        <begin position="480"/>
        <end position="491"/>
    </location>
</feature>
<feature type="region of interest" description="Disordered" evidence="1">
    <location>
        <begin position="544"/>
        <end position="695"/>
    </location>
</feature>
<protein>
    <submittedName>
        <fullName evidence="2">Uncharacterized protein</fullName>
    </submittedName>
</protein>
<feature type="compositionally biased region" description="Basic and acidic residues" evidence="1">
    <location>
        <begin position="606"/>
        <end position="622"/>
    </location>
</feature>
<feature type="compositionally biased region" description="Basic and acidic residues" evidence="1">
    <location>
        <begin position="634"/>
        <end position="649"/>
    </location>
</feature>
<name>A0A3M6URC0_POCDA</name>
<keyword evidence="3" id="KW-1185">Reference proteome</keyword>
<reference evidence="2 3" key="1">
    <citation type="journal article" date="2018" name="Sci. Rep.">
        <title>Comparative analysis of the Pocillopora damicornis genome highlights role of immune system in coral evolution.</title>
        <authorList>
            <person name="Cunning R."/>
            <person name="Bay R.A."/>
            <person name="Gillette P."/>
            <person name="Baker A.C."/>
            <person name="Traylor-Knowles N."/>
        </authorList>
    </citation>
    <scope>NUCLEOTIDE SEQUENCE [LARGE SCALE GENOMIC DNA]</scope>
    <source>
        <strain evidence="2">RSMAS</strain>
        <tissue evidence="2">Whole animal</tissue>
    </source>
</reference>
<dbReference type="STRING" id="46731.A0A3M6URC0"/>
<feature type="region of interest" description="Disordered" evidence="1">
    <location>
        <begin position="341"/>
        <end position="420"/>
    </location>
</feature>
<evidence type="ECO:0000256" key="1">
    <source>
        <dbReference type="SAM" id="MobiDB-lite"/>
    </source>
</evidence>
<feature type="region of interest" description="Disordered" evidence="1">
    <location>
        <begin position="827"/>
        <end position="849"/>
    </location>
</feature>
<feature type="compositionally biased region" description="Polar residues" evidence="1">
    <location>
        <begin position="409"/>
        <end position="419"/>
    </location>
</feature>
<feature type="region of interest" description="Disordered" evidence="1">
    <location>
        <begin position="470"/>
        <end position="532"/>
    </location>
</feature>
<sequence length="946" mass="105064">MNFSSHSATGKVNEPNQGFKSRLALDDKVYKSASEALEAYIAQFEGGRSSTTYRRRPSDLLSPTPKFYFMDVQERYLRSSPSKSPARKVDELLAWVNNAYAKDLSSKVTPFGYRTTTRVPRSSDEENMNPQPGPGHHSYIGNDDEISTLPSPSSSVVDLDSNAGTVETEVLLSSYKGSKPAAPGSYSSKVLPVTSPKTASWKTHSQSGKTEYPSWVSSLGKEYPSWVEDLDTTTRENKVKYSPDEKYSSSTSSPSGTFVRKKPFGRSSQSKSALKLSDLQCSRLKDPSRVKKAESNINGTDWNDGASTDTDMLLSQSVYGPNPVNMGGNFHSSLYQDKKVARLKKESTKKLRKSTGKIKSREHSTVSPRRSKSLTLSPTKSLRFSASNEYSEGKEGTPLRMAVPRDSSPGRSPFTSLPSRYSIPLQNERYAGSSAESALHSASPKMTRKYVSPPVVTRYSKLPVKKEEVTLPLTARREPSTSPSSATSPSRVRIPLKTHSPSRNEESDVESEDTDREMRKSPTGIKMEKMYRDPNTMYPWKTMIQSSKSRDSAAADPKPQYYSTPKISTGRNLQKPFGSSLKHPYSSRTSYGGLRGDQRVVFSEPSEQRDGREARAQKEYKSPNKPVFAGSSYRSRDEKLAKSAPDTRYRKPPIPTRSTGGKLSHRRSKTVPDLRRVAMRSASRPRSSRRSLDDDVVSVNTVDTETLITHPPMPLFDVSPSLTTVSDSDTLVESETETDTHISVVERSQMSLPHVADVSDKFSPTSVFASTNPHAAVREELPQRFHLWKLDEDIKTPDSFITRRFTNPKSGIISSFLDDCLSVDSEDKTMKEPNGTSTSAGGAMRLSGKEAAPGPVEALKQMLFTMQDMAHHETLDNEDSSYYKSPSSMDFKSKVMKDSLSSDDQSERDADIMRGEVSLQRAYHHLERLKRLVGKEDDRSSISSAN</sequence>
<feature type="compositionally biased region" description="Basic and acidic residues" evidence="1">
    <location>
        <begin position="470"/>
        <end position="479"/>
    </location>
</feature>
<dbReference type="PANTHER" id="PTHR35079:SF1">
    <property type="entry name" value="LUNG ADENOMA SUSCEPTIBILITY PROTEIN 2"/>
    <property type="match status" value="1"/>
</dbReference>
<dbReference type="OrthoDB" id="9934714at2759"/>
<evidence type="ECO:0000313" key="2">
    <source>
        <dbReference type="EMBL" id="RMX56107.1"/>
    </source>
</evidence>
<dbReference type="InterPro" id="IPR052679">
    <property type="entry name" value="Cell_Prolif_Regulator"/>
</dbReference>
<evidence type="ECO:0000313" key="3">
    <source>
        <dbReference type="Proteomes" id="UP000275408"/>
    </source>
</evidence>
<dbReference type="AlphaFoldDB" id="A0A3M6URC0"/>
<gene>
    <name evidence="2" type="ORF">pdam_00010393</name>
</gene>
<feature type="compositionally biased region" description="Polar residues" evidence="1">
    <location>
        <begin position="295"/>
        <end position="308"/>
    </location>
</feature>
<organism evidence="2 3">
    <name type="scientific">Pocillopora damicornis</name>
    <name type="common">Cauliflower coral</name>
    <name type="synonym">Millepora damicornis</name>
    <dbReference type="NCBI Taxonomy" id="46731"/>
    <lineage>
        <taxon>Eukaryota</taxon>
        <taxon>Metazoa</taxon>
        <taxon>Cnidaria</taxon>
        <taxon>Anthozoa</taxon>
        <taxon>Hexacorallia</taxon>
        <taxon>Scleractinia</taxon>
        <taxon>Astrocoeniina</taxon>
        <taxon>Pocilloporidae</taxon>
        <taxon>Pocillopora</taxon>
    </lineage>
</organism>
<dbReference type="Proteomes" id="UP000275408">
    <property type="component" value="Unassembled WGS sequence"/>
</dbReference>
<feature type="compositionally biased region" description="Polar residues" evidence="1">
    <location>
        <begin position="195"/>
        <end position="209"/>
    </location>
</feature>
<feature type="region of interest" description="Disordered" evidence="1">
    <location>
        <begin position="114"/>
        <end position="159"/>
    </location>
</feature>
<feature type="compositionally biased region" description="Low complexity" evidence="1">
    <location>
        <begin position="373"/>
        <end position="382"/>
    </location>
</feature>
<proteinExistence type="predicted"/>
<comment type="caution">
    <text evidence="2">The sequence shown here is derived from an EMBL/GenBank/DDBJ whole genome shotgun (WGS) entry which is preliminary data.</text>
</comment>
<feature type="region of interest" description="Disordered" evidence="1">
    <location>
        <begin position="175"/>
        <end position="308"/>
    </location>
</feature>
<dbReference type="EMBL" id="RCHS01000927">
    <property type="protein sequence ID" value="RMX56107.1"/>
    <property type="molecule type" value="Genomic_DNA"/>
</dbReference>
<accession>A0A3M6URC0</accession>
<feature type="compositionally biased region" description="Basic and acidic residues" evidence="1">
    <location>
        <begin position="283"/>
        <end position="294"/>
    </location>
</feature>
<feature type="compositionally biased region" description="Basic and acidic residues" evidence="1">
    <location>
        <begin position="516"/>
        <end position="532"/>
    </location>
</feature>
<feature type="compositionally biased region" description="Basic and acidic residues" evidence="1">
    <location>
        <begin position="232"/>
        <end position="247"/>
    </location>
</feature>
<feature type="compositionally biased region" description="Low complexity" evidence="1">
    <location>
        <begin position="149"/>
        <end position="159"/>
    </location>
</feature>
<feature type="compositionally biased region" description="Polar residues" evidence="1">
    <location>
        <begin position="561"/>
        <end position="572"/>
    </location>
</feature>